<dbReference type="Proteomes" id="UP000070414">
    <property type="component" value="Unassembled WGS sequence"/>
</dbReference>
<evidence type="ECO:0000313" key="2">
    <source>
        <dbReference type="Proteomes" id="UP000070414"/>
    </source>
</evidence>
<accession>A0A133UR49</accession>
<keyword evidence="2" id="KW-1185">Reference proteome</keyword>
<dbReference type="AlphaFoldDB" id="A0A133UR49"/>
<evidence type="ECO:0000313" key="1">
    <source>
        <dbReference type="EMBL" id="KXA96586.1"/>
    </source>
</evidence>
<dbReference type="EMBL" id="LHXS01000055">
    <property type="protein sequence ID" value="KXA96586.1"/>
    <property type="molecule type" value="Genomic_DNA"/>
</dbReference>
<protein>
    <submittedName>
        <fullName evidence="1">Uncharacterized protein</fullName>
    </submittedName>
</protein>
<organism evidence="1 2">
    <name type="scientific">candidate division MSBL1 archaeon SCGC-AAA259I14</name>
    <dbReference type="NCBI Taxonomy" id="1698268"/>
    <lineage>
        <taxon>Archaea</taxon>
        <taxon>Methanobacteriati</taxon>
        <taxon>Methanobacteriota</taxon>
        <taxon>candidate division MSBL1</taxon>
    </lineage>
</organism>
<proteinExistence type="predicted"/>
<name>A0A133UR49_9EURY</name>
<reference evidence="1 2" key="1">
    <citation type="journal article" date="2016" name="Sci. Rep.">
        <title>Metabolic traits of an uncultured archaeal lineage -MSBL1- from brine pools of the Red Sea.</title>
        <authorList>
            <person name="Mwirichia R."/>
            <person name="Alam I."/>
            <person name="Rashid M."/>
            <person name="Vinu M."/>
            <person name="Ba-Alawi W."/>
            <person name="Anthony Kamau A."/>
            <person name="Kamanda Ngugi D."/>
            <person name="Goker M."/>
            <person name="Klenk H.P."/>
            <person name="Bajic V."/>
            <person name="Stingl U."/>
        </authorList>
    </citation>
    <scope>NUCLEOTIDE SEQUENCE [LARGE SCALE GENOMIC DNA]</scope>
    <source>
        <strain evidence="1">SCGC-AAA259I14</strain>
    </source>
</reference>
<sequence length="110" mass="12782">MISSVEICRMVKLRIGLKGLSVSDGLIGRGPFIQARKITCRLFPEKENVGEEGPWWDKMSEEKYRVEIPKRDFERLERETKENDITVEEVIESNFFSVADLPEKWGFSSI</sequence>
<comment type="caution">
    <text evidence="1">The sequence shown here is derived from an EMBL/GenBank/DDBJ whole genome shotgun (WGS) entry which is preliminary data.</text>
</comment>
<gene>
    <name evidence="1" type="ORF">AKJ38_03020</name>
</gene>